<evidence type="ECO:0000313" key="11">
    <source>
        <dbReference type="Proteomes" id="UP000545761"/>
    </source>
</evidence>
<evidence type="ECO:0000256" key="6">
    <source>
        <dbReference type="RuleBase" id="RU000716"/>
    </source>
</evidence>
<dbReference type="PANTHER" id="PTHR43133">
    <property type="entry name" value="RNA POLYMERASE ECF-TYPE SIGMA FACTO"/>
    <property type="match status" value="1"/>
</dbReference>
<dbReference type="GO" id="GO:0006950">
    <property type="term" value="P:response to stress"/>
    <property type="evidence" value="ECO:0007669"/>
    <property type="project" value="UniProtKB-ARBA"/>
</dbReference>
<dbReference type="GO" id="GO:0006352">
    <property type="term" value="P:DNA-templated transcription initiation"/>
    <property type="evidence" value="ECO:0007669"/>
    <property type="project" value="InterPro"/>
</dbReference>
<name>A0A7W0DL40_9ACTN</name>
<gene>
    <name evidence="10" type="ORF">H1D24_12955</name>
</gene>
<dbReference type="GO" id="GO:0003677">
    <property type="term" value="F:DNA binding"/>
    <property type="evidence" value="ECO:0007669"/>
    <property type="project" value="UniProtKB-KW"/>
</dbReference>
<protein>
    <recommendedName>
        <fullName evidence="6">RNA polymerase sigma factor</fullName>
    </recommendedName>
</protein>
<dbReference type="SUPFAM" id="SSF88659">
    <property type="entry name" value="Sigma3 and sigma4 domains of RNA polymerase sigma factors"/>
    <property type="match status" value="1"/>
</dbReference>
<evidence type="ECO:0000313" key="10">
    <source>
        <dbReference type="EMBL" id="MBA2946695.1"/>
    </source>
</evidence>
<dbReference type="InterPro" id="IPR000838">
    <property type="entry name" value="RNA_pol_sigma70_ECF_CS"/>
</dbReference>
<dbReference type="InterPro" id="IPR013249">
    <property type="entry name" value="RNA_pol_sigma70_r4_t2"/>
</dbReference>
<feature type="domain" description="RNA polymerase sigma-70 region 2" evidence="8">
    <location>
        <begin position="40"/>
        <end position="107"/>
    </location>
</feature>
<dbReference type="RefSeq" id="WP_181657612.1">
    <property type="nucleotide sequence ID" value="NZ_JACEHE010000006.1"/>
</dbReference>
<keyword evidence="2 6" id="KW-0805">Transcription regulation</keyword>
<evidence type="ECO:0000256" key="2">
    <source>
        <dbReference type="ARBA" id="ARBA00023015"/>
    </source>
</evidence>
<dbReference type="EMBL" id="JACEHE010000006">
    <property type="protein sequence ID" value="MBA2946695.1"/>
    <property type="molecule type" value="Genomic_DNA"/>
</dbReference>
<dbReference type="PANTHER" id="PTHR43133:SF61">
    <property type="entry name" value="ECF RNA POLYMERASE SIGMA FACTOR SIGC"/>
    <property type="match status" value="1"/>
</dbReference>
<dbReference type="GO" id="GO:0016987">
    <property type="term" value="F:sigma factor activity"/>
    <property type="evidence" value="ECO:0007669"/>
    <property type="project" value="UniProtKB-KW"/>
</dbReference>
<dbReference type="InterPro" id="IPR007627">
    <property type="entry name" value="RNA_pol_sigma70_r2"/>
</dbReference>
<feature type="domain" description="RNA polymerase sigma factor 70 region 4 type 2" evidence="9">
    <location>
        <begin position="138"/>
        <end position="189"/>
    </location>
</feature>
<dbReference type="CDD" id="cd06171">
    <property type="entry name" value="Sigma70_r4"/>
    <property type="match status" value="1"/>
</dbReference>
<dbReference type="Proteomes" id="UP000545761">
    <property type="component" value="Unassembled WGS sequence"/>
</dbReference>
<dbReference type="InterPro" id="IPR039425">
    <property type="entry name" value="RNA_pol_sigma-70-like"/>
</dbReference>
<evidence type="ECO:0000256" key="3">
    <source>
        <dbReference type="ARBA" id="ARBA00023082"/>
    </source>
</evidence>
<organism evidence="10 11">
    <name type="scientific">Streptomyces himalayensis subsp. himalayensis</name>
    <dbReference type="NCBI Taxonomy" id="2756131"/>
    <lineage>
        <taxon>Bacteria</taxon>
        <taxon>Bacillati</taxon>
        <taxon>Actinomycetota</taxon>
        <taxon>Actinomycetes</taxon>
        <taxon>Kitasatosporales</taxon>
        <taxon>Streptomycetaceae</taxon>
        <taxon>Streptomyces</taxon>
        <taxon>Streptomyces himalayensis</taxon>
    </lineage>
</organism>
<dbReference type="Gene3D" id="1.10.10.10">
    <property type="entry name" value="Winged helix-like DNA-binding domain superfamily/Winged helix DNA-binding domain"/>
    <property type="match status" value="1"/>
</dbReference>
<evidence type="ECO:0000256" key="7">
    <source>
        <dbReference type="SAM" id="MobiDB-lite"/>
    </source>
</evidence>
<evidence type="ECO:0000259" key="9">
    <source>
        <dbReference type="Pfam" id="PF08281"/>
    </source>
</evidence>
<evidence type="ECO:0000256" key="5">
    <source>
        <dbReference type="ARBA" id="ARBA00023163"/>
    </source>
</evidence>
<dbReference type="InterPro" id="IPR014284">
    <property type="entry name" value="RNA_pol_sigma-70_dom"/>
</dbReference>
<dbReference type="Pfam" id="PF08281">
    <property type="entry name" value="Sigma70_r4_2"/>
    <property type="match status" value="1"/>
</dbReference>
<dbReference type="Pfam" id="PF04542">
    <property type="entry name" value="Sigma70_r2"/>
    <property type="match status" value="1"/>
</dbReference>
<dbReference type="SUPFAM" id="SSF88946">
    <property type="entry name" value="Sigma2 domain of RNA polymerase sigma factors"/>
    <property type="match status" value="1"/>
</dbReference>
<keyword evidence="5 6" id="KW-0804">Transcription</keyword>
<evidence type="ECO:0000256" key="1">
    <source>
        <dbReference type="ARBA" id="ARBA00010641"/>
    </source>
</evidence>
<comment type="caution">
    <text evidence="10">The sequence shown here is derived from an EMBL/GenBank/DDBJ whole genome shotgun (WGS) entry which is preliminary data.</text>
</comment>
<dbReference type="NCBIfam" id="TIGR02937">
    <property type="entry name" value="sigma70-ECF"/>
    <property type="match status" value="1"/>
</dbReference>
<comment type="similarity">
    <text evidence="1 6">Belongs to the sigma-70 factor family. ECF subfamily.</text>
</comment>
<keyword evidence="3 6" id="KW-0731">Sigma factor</keyword>
<evidence type="ECO:0000256" key="4">
    <source>
        <dbReference type="ARBA" id="ARBA00023125"/>
    </source>
</evidence>
<sequence>MTPSLIRPPRGRTRPHSDTQVTEWALAARDGDQEAFESFVRATRGDVGRFVAYLRGDGDPHGTDDLTQETYLRTLTALPRFAGRSCARTWLLAIARRVVVDRYRSAAARPRIADTRDWQAAAEHTQAGGLPGFEEGVALLDLLRSLDAPRREAFVLTQLLGLPYAEAACAVGCPVGTVRSRVARAREDMNALLRQAEAPHTPKPTVPNRRSGGHIPSVSPARRVPHPQIPHGG</sequence>
<accession>A0A7W0DL40</accession>
<dbReference type="InterPro" id="IPR036388">
    <property type="entry name" value="WH-like_DNA-bd_sf"/>
</dbReference>
<evidence type="ECO:0000259" key="8">
    <source>
        <dbReference type="Pfam" id="PF04542"/>
    </source>
</evidence>
<reference evidence="10 11" key="1">
    <citation type="submission" date="2020-07" db="EMBL/GenBank/DDBJ databases">
        <title>Streptomyces isolated from Indian soil.</title>
        <authorList>
            <person name="Mandal S."/>
            <person name="Maiti P.K."/>
        </authorList>
    </citation>
    <scope>NUCLEOTIDE SEQUENCE [LARGE SCALE GENOMIC DNA]</scope>
    <source>
        <strain evidence="10 11">PSKA28</strain>
    </source>
</reference>
<keyword evidence="4 6" id="KW-0238">DNA-binding</keyword>
<dbReference type="PROSITE" id="PS01063">
    <property type="entry name" value="SIGMA70_ECF"/>
    <property type="match status" value="1"/>
</dbReference>
<dbReference type="InterPro" id="IPR013324">
    <property type="entry name" value="RNA_pol_sigma_r3/r4-like"/>
</dbReference>
<proteinExistence type="inferred from homology"/>
<dbReference type="Gene3D" id="1.10.1740.10">
    <property type="match status" value="1"/>
</dbReference>
<dbReference type="AlphaFoldDB" id="A0A7W0DL40"/>
<feature type="region of interest" description="Disordered" evidence="7">
    <location>
        <begin position="192"/>
        <end position="233"/>
    </location>
</feature>
<dbReference type="InterPro" id="IPR013325">
    <property type="entry name" value="RNA_pol_sigma_r2"/>
</dbReference>